<dbReference type="Proteomes" id="UP000594630">
    <property type="component" value="Chromosome"/>
</dbReference>
<accession>A0A7S9R7K7</accession>
<sequence>MIFDIIAWKISRGVKMSNIQEKYIREINTSDSFFDSLRQDYKGFDTWIAKKADAGEKAYILFDNTKIVAFLYLKIESPIDNTDISPALDTNVTWLKIGTLKIDAHGTKLGERIIKKIFDFAVANNIYNIYVTSFEKQAPLIKLLKRYGFVQHGKKINELVLTKNIPTHVQALKNDILLDYPAINATSDKYLLSIYPKYHTGMFSDSMLNTESYDILKDMSESNSIHKVYITEMKGVEQLKRGDCLLIYRTKDKNAQSANYSSVVTSLCVVEEYKDLSSFSDLYDFIKYCKPHNIFTDDELENIFIKKSYTKIIKMAYNISFKRRVILKKIREIIGHEEAYWGFVKLTDEAFFAILKEGLVNDSIIIH</sequence>
<evidence type="ECO:0000313" key="1">
    <source>
        <dbReference type="EMBL" id="QPH85391.1"/>
    </source>
</evidence>
<dbReference type="SUPFAM" id="SSF55729">
    <property type="entry name" value="Acyl-CoA N-acyltransferases (Nat)"/>
    <property type="match status" value="1"/>
</dbReference>
<evidence type="ECO:0000313" key="2">
    <source>
        <dbReference type="Proteomes" id="UP000594630"/>
    </source>
</evidence>
<name>A0A7S9R7K7_9BACT</name>
<dbReference type="InterPro" id="IPR016181">
    <property type="entry name" value="Acyl_CoA_acyltransferase"/>
</dbReference>
<dbReference type="Gene3D" id="3.40.630.30">
    <property type="match status" value="1"/>
</dbReference>
<protein>
    <submittedName>
        <fullName evidence="1">GNAT family N-acetyltransferase</fullName>
    </submittedName>
</protein>
<reference evidence="1 2" key="1">
    <citation type="journal article" date="2018" name="Emerg. Microbes Infect.">
        <title>Genomic analysis of oral Campylobacter concisus strains identified a potential bacterial molecular marker associated with active Crohn's disease.</title>
        <authorList>
            <person name="Liu F."/>
            <person name="Ma R."/>
            <person name="Tay C.Y.A."/>
            <person name="Octavia S."/>
            <person name="Lan R."/>
            <person name="Chung H.K.L."/>
            <person name="Riordan S.M."/>
            <person name="Grimm M.C."/>
            <person name="Leong R.W."/>
            <person name="Tanaka M.M."/>
            <person name="Connor S."/>
            <person name="Zhang L."/>
        </authorList>
    </citation>
    <scope>NUCLEOTIDE SEQUENCE [LARGE SCALE GENOMIC DNA]</scope>
    <source>
        <strain evidence="1 2">P10CDO-S2</strain>
    </source>
</reference>
<keyword evidence="1" id="KW-0808">Transferase</keyword>
<gene>
    <name evidence="1" type="ORF">CVT06_00365</name>
</gene>
<dbReference type="EMBL" id="CP049274">
    <property type="protein sequence ID" value="QPH85391.1"/>
    <property type="molecule type" value="Genomic_DNA"/>
</dbReference>
<proteinExistence type="predicted"/>
<organism evidence="1 2">
    <name type="scientific">Campylobacter concisus</name>
    <dbReference type="NCBI Taxonomy" id="199"/>
    <lineage>
        <taxon>Bacteria</taxon>
        <taxon>Pseudomonadati</taxon>
        <taxon>Campylobacterota</taxon>
        <taxon>Epsilonproteobacteria</taxon>
        <taxon>Campylobacterales</taxon>
        <taxon>Campylobacteraceae</taxon>
        <taxon>Campylobacter</taxon>
    </lineage>
</organism>
<dbReference type="GO" id="GO:0016740">
    <property type="term" value="F:transferase activity"/>
    <property type="evidence" value="ECO:0007669"/>
    <property type="project" value="UniProtKB-KW"/>
</dbReference>
<dbReference type="AlphaFoldDB" id="A0A7S9R7K7"/>